<keyword evidence="5" id="KW-0949">S-adenosyl-L-methionine</keyword>
<gene>
    <name evidence="9" type="primary">mod</name>
    <name evidence="9" type="ORF">METESE_33430</name>
</gene>
<organism evidence="9 10">
    <name type="scientific">Mesoterricola sediminis</name>
    <dbReference type="NCBI Taxonomy" id="2927980"/>
    <lineage>
        <taxon>Bacteria</taxon>
        <taxon>Pseudomonadati</taxon>
        <taxon>Acidobacteriota</taxon>
        <taxon>Holophagae</taxon>
        <taxon>Holophagales</taxon>
        <taxon>Holophagaceae</taxon>
        <taxon>Mesoterricola</taxon>
    </lineage>
</organism>
<keyword evidence="4" id="KW-0808">Transferase</keyword>
<dbReference type="RefSeq" id="WP_316410685.1">
    <property type="nucleotide sequence ID" value="NZ_AP027081.1"/>
</dbReference>
<name>A0AA48GZA8_9BACT</name>
<evidence type="ECO:0000256" key="1">
    <source>
        <dbReference type="ARBA" id="ARBA00006594"/>
    </source>
</evidence>
<evidence type="ECO:0000256" key="6">
    <source>
        <dbReference type="ARBA" id="ARBA00047942"/>
    </source>
</evidence>
<dbReference type="REBASE" id="707009">
    <property type="entry name" value="M.HbaW786ORF33430P"/>
</dbReference>
<evidence type="ECO:0000313" key="10">
    <source>
        <dbReference type="Proteomes" id="UP001228113"/>
    </source>
</evidence>
<keyword evidence="10" id="KW-1185">Reference proteome</keyword>
<evidence type="ECO:0000256" key="7">
    <source>
        <dbReference type="SAM" id="MobiDB-lite"/>
    </source>
</evidence>
<dbReference type="InterPro" id="IPR002295">
    <property type="entry name" value="N4/N6-MTase_EcoPI_Mod-like"/>
</dbReference>
<evidence type="ECO:0000256" key="3">
    <source>
        <dbReference type="ARBA" id="ARBA00022603"/>
    </source>
</evidence>
<accession>A0AA48GZA8</accession>
<comment type="similarity">
    <text evidence="1">Belongs to the N(4)/N(6)-methyltransferase family.</text>
</comment>
<dbReference type="GO" id="GO:0032259">
    <property type="term" value="P:methylation"/>
    <property type="evidence" value="ECO:0007669"/>
    <property type="project" value="UniProtKB-KW"/>
</dbReference>
<dbReference type="PIRSF" id="PIRSF015855">
    <property type="entry name" value="TypeIII_Mtase_mKpnI"/>
    <property type="match status" value="1"/>
</dbReference>
<protein>
    <recommendedName>
        <fullName evidence="2">site-specific DNA-methyltransferase (adenine-specific)</fullName>
        <ecNumber evidence="2">2.1.1.72</ecNumber>
    </recommendedName>
</protein>
<dbReference type="GO" id="GO:0003677">
    <property type="term" value="F:DNA binding"/>
    <property type="evidence" value="ECO:0007669"/>
    <property type="project" value="InterPro"/>
</dbReference>
<feature type="domain" description="DNA methylase N-4/N-6" evidence="8">
    <location>
        <begin position="116"/>
        <end position="460"/>
    </location>
</feature>
<dbReference type="GO" id="GO:0008170">
    <property type="term" value="F:N-methyltransferase activity"/>
    <property type="evidence" value="ECO:0007669"/>
    <property type="project" value="InterPro"/>
</dbReference>
<evidence type="ECO:0000313" key="9">
    <source>
        <dbReference type="EMBL" id="BDU78385.1"/>
    </source>
</evidence>
<dbReference type="Pfam" id="PF01555">
    <property type="entry name" value="N6_N4_Mtase"/>
    <property type="match status" value="1"/>
</dbReference>
<feature type="compositionally biased region" description="Basic and acidic residues" evidence="7">
    <location>
        <begin position="329"/>
        <end position="338"/>
    </location>
</feature>
<dbReference type="InterPro" id="IPR002052">
    <property type="entry name" value="DNA_methylase_N6_adenine_CS"/>
</dbReference>
<comment type="catalytic activity">
    <reaction evidence="6">
        <text>a 2'-deoxyadenosine in DNA + S-adenosyl-L-methionine = an N(6)-methyl-2'-deoxyadenosine in DNA + S-adenosyl-L-homocysteine + H(+)</text>
        <dbReference type="Rhea" id="RHEA:15197"/>
        <dbReference type="Rhea" id="RHEA-COMP:12418"/>
        <dbReference type="Rhea" id="RHEA-COMP:12419"/>
        <dbReference type="ChEBI" id="CHEBI:15378"/>
        <dbReference type="ChEBI" id="CHEBI:57856"/>
        <dbReference type="ChEBI" id="CHEBI:59789"/>
        <dbReference type="ChEBI" id="CHEBI:90615"/>
        <dbReference type="ChEBI" id="CHEBI:90616"/>
        <dbReference type="EC" id="2.1.1.72"/>
    </reaction>
</comment>
<dbReference type="GO" id="GO:0009007">
    <property type="term" value="F:site-specific DNA-methyltransferase (adenine-specific) activity"/>
    <property type="evidence" value="ECO:0007669"/>
    <property type="project" value="UniProtKB-EC"/>
</dbReference>
<evidence type="ECO:0000259" key="8">
    <source>
        <dbReference type="Pfam" id="PF01555"/>
    </source>
</evidence>
<proteinExistence type="inferred from homology"/>
<dbReference type="EC" id="2.1.1.72" evidence="2"/>
<reference evidence="9" key="1">
    <citation type="journal article" date="2023" name="Int. J. Syst. Evol. Microbiol.">
        <title>Mesoterricola silvestris gen. nov., sp. nov., Mesoterricola sediminis sp. nov., Geothrix oryzae sp. nov., Geothrix edaphica sp. nov., Geothrix rubra sp. nov., and Geothrix limicola sp. nov., six novel members of Acidobacteriota isolated from soils.</title>
        <authorList>
            <person name="Itoh H."/>
            <person name="Sugisawa Y."/>
            <person name="Mise K."/>
            <person name="Xu Z."/>
            <person name="Kuniyasu M."/>
            <person name="Ushijima N."/>
            <person name="Kawano K."/>
            <person name="Kobayashi E."/>
            <person name="Shiratori Y."/>
            <person name="Masuda Y."/>
            <person name="Senoo K."/>
        </authorList>
    </citation>
    <scope>NUCLEOTIDE SEQUENCE</scope>
    <source>
        <strain evidence="9">W786</strain>
    </source>
</reference>
<evidence type="ECO:0000256" key="4">
    <source>
        <dbReference type="ARBA" id="ARBA00022679"/>
    </source>
</evidence>
<evidence type="ECO:0000256" key="5">
    <source>
        <dbReference type="ARBA" id="ARBA00022691"/>
    </source>
</evidence>
<dbReference type="PROSITE" id="PS00092">
    <property type="entry name" value="N6_MTASE"/>
    <property type="match status" value="1"/>
</dbReference>
<dbReference type="Gene3D" id="3.40.50.150">
    <property type="entry name" value="Vaccinia Virus protein VP39"/>
    <property type="match status" value="1"/>
</dbReference>
<dbReference type="InterPro" id="IPR002941">
    <property type="entry name" value="DNA_methylase_N4/N6"/>
</dbReference>
<sequence length="651" mass="72155">MERLIAGSPESRSLDLAAVNLARIQALFPDAVVEGRLEVEALRLAVGEPISEGEERYGLTWHGKRRAKQLALTPSTGTLRPRPEESLDWDTTRNLVIEGDNLEVLKLLQKPFAGRVKLIYIDPPYNTGRDFVYPDSYQDTLRNYLEVTGQAEEGARISSNTEASGRFHTDWLNMMLPRLRLAHSLLQPAGTLLASCDDNEMPRLRLLLDELFGEENFVAQLVWQRSRKGDAKLIATVHEYVLCYARDKEALLEAGIWRKPKEGADEVLAHYRALRARLGGDHAAIREAMQAFYRGLPEGDPRRAHRHYNWSDDRGLYFAADFAGPDDGRASRPRHDILHPVTGRPCKKPSTGWRWDQAKTDWALAQVPPRIHFGPDETTIPTRKSYLEEIDSEPFSSVFYRDGRSATLEVEALVGKGWFPFPKNTDVLAELIALATGPEDLVLDFFAGSGSTGHAVWKLNAGSGSARRFILVQLPEPTGREPYRTIADITRRRLREAAAQLRAGGARGDLGFRAYRLDTSNLRAWNPRPDDLAGTLFEATDNLVEGRTPEDLLAELFLKLGFDPATPVATRAIAGHTVHSAGGGLLMACLDAAIGADYEALAQGIADWRSELSPAGETTLVFRDGAFADDVAKTNLTAILAQRGLSHVRSL</sequence>
<feature type="region of interest" description="Disordered" evidence="7">
    <location>
        <begin position="329"/>
        <end position="351"/>
    </location>
</feature>
<dbReference type="EMBL" id="AP027081">
    <property type="protein sequence ID" value="BDU78385.1"/>
    <property type="molecule type" value="Genomic_DNA"/>
</dbReference>
<keyword evidence="3" id="KW-0489">Methyltransferase</keyword>
<dbReference type="KEGG" id="msea:METESE_33430"/>
<dbReference type="InterPro" id="IPR029063">
    <property type="entry name" value="SAM-dependent_MTases_sf"/>
</dbReference>
<dbReference type="SUPFAM" id="SSF53335">
    <property type="entry name" value="S-adenosyl-L-methionine-dependent methyltransferases"/>
    <property type="match status" value="1"/>
</dbReference>
<dbReference type="Proteomes" id="UP001228113">
    <property type="component" value="Chromosome"/>
</dbReference>
<evidence type="ECO:0000256" key="2">
    <source>
        <dbReference type="ARBA" id="ARBA00011900"/>
    </source>
</evidence>
<dbReference type="AlphaFoldDB" id="A0AA48GZA8"/>
<dbReference type="PRINTS" id="PR00506">
    <property type="entry name" value="D21N6MTFRASE"/>
</dbReference>